<dbReference type="EMBL" id="CP154622">
    <property type="protein sequence ID" value="XAM43132.1"/>
    <property type="molecule type" value="Genomic_DNA"/>
</dbReference>
<gene>
    <name evidence="1" type="ORF">TPELB_34510</name>
</gene>
<sequence>MSGVGNKGNPAIGTVLVQYRTQSYDGEWVNNERIIYVKIYPSSKIKVSL</sequence>
<dbReference type="RefSeq" id="WP_343338006.1">
    <property type="nucleotide sequence ID" value="NZ_CP154622.1"/>
</dbReference>
<evidence type="ECO:0000313" key="2">
    <source>
        <dbReference type="Proteomes" id="UP001477947"/>
    </source>
</evidence>
<name>A0ABZ3FKD0_9FIRM</name>
<reference evidence="1 2" key="1">
    <citation type="submission" date="2024-04" db="EMBL/GenBank/DDBJ databases">
        <title>Isolation and characterization of novel acetogenic strains of the genera Terrisporobacter and Acetoanaerobium.</title>
        <authorList>
            <person name="Boeer T."/>
            <person name="Schueler M.A."/>
            <person name="Lueschen A."/>
            <person name="Eysell L."/>
            <person name="Droege J."/>
            <person name="Heinemann M."/>
            <person name="Engelhardt L."/>
            <person name="Basen M."/>
            <person name="Daniel R."/>
        </authorList>
    </citation>
    <scope>NUCLEOTIDE SEQUENCE [LARGE SCALE GENOMIC DNA]</scope>
    <source>
        <strain evidence="1 2">ELB</strain>
    </source>
</reference>
<keyword evidence="2" id="KW-1185">Reference proteome</keyword>
<protein>
    <submittedName>
        <fullName evidence="1">Uncharacterized protein</fullName>
    </submittedName>
</protein>
<accession>A0ABZ3FKD0</accession>
<dbReference type="Proteomes" id="UP001477947">
    <property type="component" value="Chromosome"/>
</dbReference>
<organism evidence="1 2">
    <name type="scientific">Terrisporobacter petrolearius</name>
    <dbReference type="NCBI Taxonomy" id="1460447"/>
    <lineage>
        <taxon>Bacteria</taxon>
        <taxon>Bacillati</taxon>
        <taxon>Bacillota</taxon>
        <taxon>Clostridia</taxon>
        <taxon>Peptostreptococcales</taxon>
        <taxon>Peptostreptococcaceae</taxon>
        <taxon>Terrisporobacter</taxon>
    </lineage>
</organism>
<proteinExistence type="predicted"/>
<evidence type="ECO:0000313" key="1">
    <source>
        <dbReference type="EMBL" id="XAM43132.1"/>
    </source>
</evidence>